<dbReference type="Pfam" id="PF06985">
    <property type="entry name" value="HET"/>
    <property type="match status" value="1"/>
</dbReference>
<evidence type="ECO:0000256" key="1">
    <source>
        <dbReference type="SAM" id="MobiDB-lite"/>
    </source>
</evidence>
<evidence type="ECO:0000259" key="2">
    <source>
        <dbReference type="Pfam" id="PF06985"/>
    </source>
</evidence>
<proteinExistence type="predicted"/>
<dbReference type="Proteomes" id="UP001152300">
    <property type="component" value="Unassembled WGS sequence"/>
</dbReference>
<sequence>MMAMNGYTSPLLPTPPPIETSNSPFATDLHHYKPRGPKPSYKPLDIDREEIRLLVLPHAGSNSQKYEFIHVSLLTNVKYEALSYAWGDLPANKTITIDQTDYYIRDNLFAALDSLRLRGRRRHLWVDAVCINQEDFDERNGQVALMSQIFTKADEVIVWLGKAGRDYWGAMVLLDSLGSSETSAKELSRLISEHAAVTHVKFWTELSLLCHRPYWQRLWIIQEVVLASKIKAHCSSLNFDWERLDWVFRRMNTVQEAAMNLYVGTSLAGGGDKGYFSLLQTLEAIRNSVPYRLSQRRQEIKERVPLLDLFLTHSEALCTDQRDRFFGLYSLAKDCCSKATPADYRKSFFETISMVTLHHFRRHVDKIDVLEKYEHFRQTLARTMPESIHIVQGFLDDNPDDLEGHEVMKAVGNVRGSIVYLSPPLKDLCLTDYLQDLDFSDLNATPRIEDQLRYFLHLRGGKGYLHDTQLHNIDDICNYGSRGKFSFSAFYLTNHATSEDKDMDHRASGVLVPRHKLLPPGKRERIVLQLLSSFHQTLHEAKWKIEQSDNSTPVRLFFEEYGMIGYVSDNAQIGDVIVQFRATSTAVVMRKEGNKGSIVGKVCDLLDGRSRHGKTRAFVCQDQDIDENGFDVPPKSICLRMKLSALRNLADGNVTCGD</sequence>
<name>A0A9X0DLB4_9HELO</name>
<evidence type="ECO:0000313" key="4">
    <source>
        <dbReference type="Proteomes" id="UP001152300"/>
    </source>
</evidence>
<feature type="region of interest" description="Disordered" evidence="1">
    <location>
        <begin position="1"/>
        <end position="41"/>
    </location>
</feature>
<dbReference type="OrthoDB" id="3553147at2759"/>
<dbReference type="PANTHER" id="PTHR24148:SF73">
    <property type="entry name" value="HET DOMAIN PROTEIN (AFU_ORTHOLOGUE AFUA_8G01020)"/>
    <property type="match status" value="1"/>
</dbReference>
<dbReference type="InterPro" id="IPR052895">
    <property type="entry name" value="HetReg/Transcr_Mod"/>
</dbReference>
<gene>
    <name evidence="3" type="ORF">OCU04_004626</name>
</gene>
<protein>
    <recommendedName>
        <fullName evidence="2">Heterokaryon incompatibility domain-containing protein</fullName>
    </recommendedName>
</protein>
<comment type="caution">
    <text evidence="3">The sequence shown here is derived from an EMBL/GenBank/DDBJ whole genome shotgun (WGS) entry which is preliminary data.</text>
</comment>
<organism evidence="3 4">
    <name type="scientific">Sclerotinia nivalis</name>
    <dbReference type="NCBI Taxonomy" id="352851"/>
    <lineage>
        <taxon>Eukaryota</taxon>
        <taxon>Fungi</taxon>
        <taxon>Dikarya</taxon>
        <taxon>Ascomycota</taxon>
        <taxon>Pezizomycotina</taxon>
        <taxon>Leotiomycetes</taxon>
        <taxon>Helotiales</taxon>
        <taxon>Sclerotiniaceae</taxon>
        <taxon>Sclerotinia</taxon>
    </lineage>
</organism>
<keyword evidence="4" id="KW-1185">Reference proteome</keyword>
<evidence type="ECO:0000313" key="3">
    <source>
        <dbReference type="EMBL" id="KAJ8067264.1"/>
    </source>
</evidence>
<dbReference type="InterPro" id="IPR010730">
    <property type="entry name" value="HET"/>
</dbReference>
<dbReference type="AlphaFoldDB" id="A0A9X0DLB4"/>
<accession>A0A9X0DLB4</accession>
<reference evidence="3" key="1">
    <citation type="submission" date="2022-11" db="EMBL/GenBank/DDBJ databases">
        <title>Genome Resource of Sclerotinia nivalis Strain SnTB1, a Plant Pathogen Isolated from American Ginseng.</title>
        <authorList>
            <person name="Fan S."/>
        </authorList>
    </citation>
    <scope>NUCLEOTIDE SEQUENCE</scope>
    <source>
        <strain evidence="3">SnTB1</strain>
    </source>
</reference>
<feature type="domain" description="Heterokaryon incompatibility" evidence="2">
    <location>
        <begin position="79"/>
        <end position="223"/>
    </location>
</feature>
<dbReference type="EMBL" id="JAPEIS010000004">
    <property type="protein sequence ID" value="KAJ8067264.1"/>
    <property type="molecule type" value="Genomic_DNA"/>
</dbReference>
<dbReference type="PANTHER" id="PTHR24148">
    <property type="entry name" value="ANKYRIN REPEAT DOMAIN-CONTAINING PROTEIN 39 HOMOLOG-RELATED"/>
    <property type="match status" value="1"/>
</dbReference>